<keyword evidence="3" id="KW-1185">Reference proteome</keyword>
<protein>
    <submittedName>
        <fullName evidence="2">Uncharacterized protein</fullName>
    </submittedName>
</protein>
<evidence type="ECO:0000256" key="1">
    <source>
        <dbReference type="SAM" id="Phobius"/>
    </source>
</evidence>
<sequence>MNRITLVVIRRMNLITTMIGVTVLLLFIIPISKSQERIFVLDKCIFSLDNPDIQITEIKGSDDKKSHKVMFGVTIDTKREIRKAQFYFEGDGYVFHLLIGHVNIKTFDLVELIGEEGVIKVGKREIEVGANYSVLHPYASYVLVFKIMYGDNEQLNSCVMIDYRAPPPST</sequence>
<organism evidence="2 3">
    <name type="scientific">Entamoeba invadens IP1</name>
    <dbReference type="NCBI Taxonomy" id="370355"/>
    <lineage>
        <taxon>Eukaryota</taxon>
        <taxon>Amoebozoa</taxon>
        <taxon>Evosea</taxon>
        <taxon>Archamoebae</taxon>
        <taxon>Mastigamoebida</taxon>
        <taxon>Entamoebidae</taxon>
        <taxon>Entamoeba</taxon>
    </lineage>
</organism>
<dbReference type="AlphaFoldDB" id="A0A0A1U6F3"/>
<evidence type="ECO:0000313" key="2">
    <source>
        <dbReference type="EMBL" id="ELP89880.1"/>
    </source>
</evidence>
<keyword evidence="1" id="KW-1133">Transmembrane helix</keyword>
<dbReference type="EMBL" id="KB206565">
    <property type="protein sequence ID" value="ELP89880.1"/>
    <property type="molecule type" value="Genomic_DNA"/>
</dbReference>
<dbReference type="GeneID" id="14888862"/>
<keyword evidence="1" id="KW-0812">Transmembrane</keyword>
<dbReference type="Proteomes" id="UP000014680">
    <property type="component" value="Unassembled WGS sequence"/>
</dbReference>
<dbReference type="VEuPathDB" id="AmoebaDB:EIN_462260"/>
<accession>A0A0A1U6F3</accession>
<gene>
    <name evidence="2" type="ORF">EIN_462260</name>
</gene>
<proteinExistence type="predicted"/>
<reference evidence="2 3" key="1">
    <citation type="submission" date="2012-10" db="EMBL/GenBank/DDBJ databases">
        <authorList>
            <person name="Zafar N."/>
            <person name="Inman J."/>
            <person name="Hall N."/>
            <person name="Lorenzi H."/>
            <person name="Caler E."/>
        </authorList>
    </citation>
    <scope>NUCLEOTIDE SEQUENCE [LARGE SCALE GENOMIC DNA]</scope>
    <source>
        <strain evidence="2 3">IP1</strain>
    </source>
</reference>
<dbReference type="RefSeq" id="XP_004256651.1">
    <property type="nucleotide sequence ID" value="XM_004256603.1"/>
</dbReference>
<dbReference type="KEGG" id="eiv:EIN_462260"/>
<keyword evidence="1" id="KW-0472">Membrane</keyword>
<evidence type="ECO:0000313" key="3">
    <source>
        <dbReference type="Proteomes" id="UP000014680"/>
    </source>
</evidence>
<feature type="transmembrane region" description="Helical" evidence="1">
    <location>
        <begin position="12"/>
        <end position="31"/>
    </location>
</feature>
<name>A0A0A1U6F3_ENTIV</name>